<keyword evidence="2" id="KW-1185">Reference proteome</keyword>
<dbReference type="EMBL" id="SMLM01000001">
    <property type="protein sequence ID" value="TFZ07441.1"/>
    <property type="molecule type" value="Genomic_DNA"/>
</dbReference>
<proteinExistence type="predicted"/>
<sequence length="443" mass="47599">MIAPLATLYSRTAHAAPSFGPGFGELAPVLPLNTADLVVPGVFDYRNQPLVTLPPGFRYWAISCTGQAMSDGTLVPGDHDGMACFQGPRATTILVRNHELSNREVKFGNDKGVNVPAGLKFDTYANGGTTTLVLDSQGRLLRDFASLGGTNNNCAGGPTPWGSWLTCEENTSLPNATFSTYQQRHGYVFEVPALAEGPTQAMPILDMGRFSHEATATDPRTGIVYQTEDTGDSLFYRYIPHTRGALLQGGRLQALKLRDFAGGVNTGKGFLGKLNQPLEVEWVDIPNPDPRDNALANSTRGQGQAQGAARFVRGEGAWYGDGLVYFCCTSGGDIDAGQVWAYDPMRETLTLVVESTDRAVLEAPDNITLGPDGRLYMFEDGGGGNNIVGVNRSGELFRVAENAINDSEFCGGCFSHDGRFMFVNIQTPGLTLVIEGPWRKGQG</sequence>
<evidence type="ECO:0000313" key="2">
    <source>
        <dbReference type="Proteomes" id="UP000298180"/>
    </source>
</evidence>
<dbReference type="Pfam" id="PF05787">
    <property type="entry name" value="PhoX"/>
    <property type="match status" value="1"/>
</dbReference>
<comment type="caution">
    <text evidence="1">The sequence shown here is derived from an EMBL/GenBank/DDBJ whole genome shotgun (WGS) entry which is preliminary data.</text>
</comment>
<name>A0A4Z0C837_9BURK</name>
<dbReference type="Proteomes" id="UP000298180">
    <property type="component" value="Unassembled WGS sequence"/>
</dbReference>
<protein>
    <submittedName>
        <fullName evidence="1">DUF839 domain-containing protein</fullName>
    </submittedName>
</protein>
<dbReference type="AlphaFoldDB" id="A0A4Z0C837"/>
<gene>
    <name evidence="1" type="ORF">EZ313_01745</name>
</gene>
<accession>A0A4Z0C837</accession>
<dbReference type="PANTHER" id="PTHR35399:SF4">
    <property type="entry name" value="MEMBRANE PROTEIN"/>
    <property type="match status" value="1"/>
</dbReference>
<dbReference type="SUPFAM" id="SSF63829">
    <property type="entry name" value="Calcium-dependent phosphotriesterase"/>
    <property type="match status" value="1"/>
</dbReference>
<reference evidence="1 2" key="1">
    <citation type="submission" date="2019-03" db="EMBL/GenBank/DDBJ databases">
        <title>Ramlibacter henchirensis DSM 14656, whole genome shotgun sequence.</title>
        <authorList>
            <person name="Zhang X."/>
            <person name="Feng G."/>
            <person name="Zhu H."/>
        </authorList>
    </citation>
    <scope>NUCLEOTIDE SEQUENCE [LARGE SCALE GENOMIC DNA]</scope>
    <source>
        <strain evidence="1 2">DSM 14656</strain>
    </source>
</reference>
<dbReference type="PANTHER" id="PTHR35399">
    <property type="entry name" value="SLR8030 PROTEIN"/>
    <property type="match status" value="1"/>
</dbReference>
<dbReference type="InterPro" id="IPR008557">
    <property type="entry name" value="PhoX"/>
</dbReference>
<dbReference type="OrthoDB" id="9801383at2"/>
<evidence type="ECO:0000313" key="1">
    <source>
        <dbReference type="EMBL" id="TFZ07441.1"/>
    </source>
</evidence>
<organism evidence="1 2">
    <name type="scientific">Ramlibacter henchirensis</name>
    <dbReference type="NCBI Taxonomy" id="204072"/>
    <lineage>
        <taxon>Bacteria</taxon>
        <taxon>Pseudomonadati</taxon>
        <taxon>Pseudomonadota</taxon>
        <taxon>Betaproteobacteria</taxon>
        <taxon>Burkholderiales</taxon>
        <taxon>Comamonadaceae</taxon>
        <taxon>Ramlibacter</taxon>
    </lineage>
</organism>